<proteinExistence type="predicted"/>
<dbReference type="OrthoDB" id="9997722at2"/>
<keyword evidence="3" id="KW-1185">Reference proteome</keyword>
<dbReference type="EMBL" id="CP002304">
    <property type="protein sequence ID" value="ADQ14869.1"/>
    <property type="molecule type" value="Genomic_DNA"/>
</dbReference>
<organism evidence="2 3">
    <name type="scientific">Halanaerobium hydrogeniformans</name>
    <name type="common">Halanaerobium sp. (strain sapolanicus)</name>
    <dbReference type="NCBI Taxonomy" id="656519"/>
    <lineage>
        <taxon>Bacteria</taxon>
        <taxon>Bacillati</taxon>
        <taxon>Bacillota</taxon>
        <taxon>Clostridia</taxon>
        <taxon>Halanaerobiales</taxon>
        <taxon>Halanaerobiaceae</taxon>
        <taxon>Halanaerobium</taxon>
    </lineage>
</organism>
<dbReference type="KEGG" id="has:Halsa_1442"/>
<keyword evidence="1" id="KW-0812">Transmembrane</keyword>
<keyword evidence="1" id="KW-1133">Transmembrane helix</keyword>
<evidence type="ECO:0000313" key="2">
    <source>
        <dbReference type="EMBL" id="ADQ14869.1"/>
    </source>
</evidence>
<accession>E4RLF5</accession>
<reference evidence="2 3" key="1">
    <citation type="submission" date="2010-11" db="EMBL/GenBank/DDBJ databases">
        <title>Complete sequence of Halanaerobium sp. sapolanicus.</title>
        <authorList>
            <consortium name="US DOE Joint Genome Institute"/>
            <person name="Lucas S."/>
            <person name="Copeland A."/>
            <person name="Lapidus A."/>
            <person name="Cheng J.-F."/>
            <person name="Bruce D."/>
            <person name="Goodwin L."/>
            <person name="Pitluck S."/>
            <person name="Davenport K."/>
            <person name="Detter J.C."/>
            <person name="Han C."/>
            <person name="Tapia R."/>
            <person name="Land M."/>
            <person name="Hauser L."/>
            <person name="Jeffries C."/>
            <person name="Kyrpides N."/>
            <person name="Ivanova N."/>
            <person name="Mikhailova N."/>
            <person name="Begemann M.B."/>
            <person name="Mormile M.R."/>
            <person name="Wall J.D."/>
            <person name="Elias D.A."/>
            <person name="Woyke T."/>
        </authorList>
    </citation>
    <scope>NUCLEOTIDE SEQUENCE [LARGE SCALE GENOMIC DNA]</scope>
    <source>
        <strain evidence="3">sapolanicus</strain>
    </source>
</reference>
<dbReference type="NCBIfam" id="TIGR02532">
    <property type="entry name" value="IV_pilin_GFxxxE"/>
    <property type="match status" value="1"/>
</dbReference>
<sequence>MDKFKLEDKGFTLLEIILAIAVVGIVGVTFFGFFANSARVIKSVDVREKALMLAQQEMEGIKAGGFSGINNEINNENYFDDNYKYFYDEKSINSNDGFPEYKVNILVEKEKDSLYKLTVTSDWTENSIDKNIELISYVSSRGD</sequence>
<feature type="transmembrane region" description="Helical" evidence="1">
    <location>
        <begin position="12"/>
        <end position="34"/>
    </location>
</feature>
<dbReference type="AlphaFoldDB" id="E4RLF5"/>
<protein>
    <recommendedName>
        <fullName evidence="4">Prepilin-type N-terminal cleavage/methylation domain-containing protein</fullName>
    </recommendedName>
</protein>
<dbReference type="Proteomes" id="UP000007434">
    <property type="component" value="Chromosome"/>
</dbReference>
<name>E4RLF5_HALHG</name>
<evidence type="ECO:0000256" key="1">
    <source>
        <dbReference type="SAM" id="Phobius"/>
    </source>
</evidence>
<dbReference type="RefSeq" id="WP_013405949.1">
    <property type="nucleotide sequence ID" value="NC_014654.1"/>
</dbReference>
<reference evidence="2 3" key="2">
    <citation type="journal article" date="2011" name="J. Bacteriol.">
        <title>Complete Genome Sequence of the Haloalkaliphilic, Hydrogen Producing Halanaerobium hydrogenoformans.</title>
        <authorList>
            <person name="Brown S.D."/>
            <person name="Begemann M.B."/>
            <person name="Mormile M.R."/>
            <person name="Wall J.D."/>
            <person name="Han C.S."/>
            <person name="Goodwin L.A."/>
            <person name="Pitluck S."/>
            <person name="Land M.L."/>
            <person name="Hauser L.J."/>
            <person name="Elias D.A."/>
        </authorList>
    </citation>
    <scope>NUCLEOTIDE SEQUENCE [LARGE SCALE GENOMIC DNA]</scope>
    <source>
        <strain evidence="3">sapolanicus</strain>
    </source>
</reference>
<dbReference type="HOGENOM" id="CLU_1803491_0_0_9"/>
<dbReference type="InterPro" id="IPR012902">
    <property type="entry name" value="N_methyl_site"/>
</dbReference>
<dbReference type="STRING" id="656519.Halsa_1442"/>
<dbReference type="Pfam" id="PF07963">
    <property type="entry name" value="N_methyl"/>
    <property type="match status" value="1"/>
</dbReference>
<dbReference type="PROSITE" id="PS00409">
    <property type="entry name" value="PROKAR_NTER_METHYL"/>
    <property type="match status" value="1"/>
</dbReference>
<evidence type="ECO:0000313" key="3">
    <source>
        <dbReference type="Proteomes" id="UP000007434"/>
    </source>
</evidence>
<keyword evidence="1" id="KW-0472">Membrane</keyword>
<gene>
    <name evidence="2" type="ordered locus">Halsa_1442</name>
</gene>
<dbReference type="eggNOG" id="COG4967">
    <property type="taxonomic scope" value="Bacteria"/>
</dbReference>
<evidence type="ECO:0008006" key="4">
    <source>
        <dbReference type="Google" id="ProtNLM"/>
    </source>
</evidence>